<dbReference type="Pfam" id="PF00535">
    <property type="entry name" value="Glycos_transf_2"/>
    <property type="match status" value="1"/>
</dbReference>
<proteinExistence type="inferred from homology"/>
<dbReference type="InterPro" id="IPR001173">
    <property type="entry name" value="Glyco_trans_2-like"/>
</dbReference>
<dbReference type="EMBL" id="CP119326">
    <property type="protein sequence ID" value="WEK39853.1"/>
    <property type="molecule type" value="Genomic_DNA"/>
</dbReference>
<keyword evidence="3" id="KW-0808">Transferase</keyword>
<dbReference type="CDD" id="cd04185">
    <property type="entry name" value="GT_2_like_b"/>
    <property type="match status" value="1"/>
</dbReference>
<keyword evidence="2" id="KW-0328">Glycosyltransferase</keyword>
<dbReference type="InterPro" id="IPR029044">
    <property type="entry name" value="Nucleotide-diphossugar_trans"/>
</dbReference>
<feature type="domain" description="Glycosyltransferase 2-like" evidence="4">
    <location>
        <begin position="9"/>
        <end position="109"/>
    </location>
</feature>
<dbReference type="SUPFAM" id="SSF53448">
    <property type="entry name" value="Nucleotide-diphospho-sugar transferases"/>
    <property type="match status" value="1"/>
</dbReference>
<evidence type="ECO:0000256" key="3">
    <source>
        <dbReference type="ARBA" id="ARBA00022679"/>
    </source>
</evidence>
<gene>
    <name evidence="5" type="ORF">P0Y50_15160</name>
</gene>
<dbReference type="PANTHER" id="PTHR43179">
    <property type="entry name" value="RHAMNOSYLTRANSFERASE WBBL"/>
    <property type="match status" value="1"/>
</dbReference>
<accession>A0AAJ5X2I2</accession>
<protein>
    <submittedName>
        <fullName evidence="5">Glycosyltransferase family 2 protein</fullName>
    </submittedName>
</protein>
<evidence type="ECO:0000313" key="6">
    <source>
        <dbReference type="Proteomes" id="UP001213664"/>
    </source>
</evidence>
<reference evidence="5" key="1">
    <citation type="submission" date="2023-03" db="EMBL/GenBank/DDBJ databases">
        <title>Andean soil-derived lignocellulolytic bacterial consortium as a source of novel taxa and putative plastic-active enzymes.</title>
        <authorList>
            <person name="Diaz-Garcia L."/>
            <person name="Chuvochina M."/>
            <person name="Feuerriegel G."/>
            <person name="Bunk B."/>
            <person name="Sproer C."/>
            <person name="Streit W.R."/>
            <person name="Rodriguez L.M."/>
            <person name="Overmann J."/>
            <person name="Jimenez D.J."/>
        </authorList>
    </citation>
    <scope>NUCLEOTIDE SEQUENCE</scope>
    <source>
        <strain evidence="5">MAG 833</strain>
    </source>
</reference>
<evidence type="ECO:0000259" key="4">
    <source>
        <dbReference type="Pfam" id="PF00535"/>
    </source>
</evidence>
<comment type="similarity">
    <text evidence="1">Belongs to the glycosyltransferase 2 family.</text>
</comment>
<dbReference type="PANTHER" id="PTHR43179:SF12">
    <property type="entry name" value="GALACTOFURANOSYLTRANSFERASE GLFT2"/>
    <property type="match status" value="1"/>
</dbReference>
<dbReference type="GO" id="GO:0016757">
    <property type="term" value="F:glycosyltransferase activity"/>
    <property type="evidence" value="ECO:0007669"/>
    <property type="project" value="UniProtKB-KW"/>
</dbReference>
<evidence type="ECO:0000313" key="5">
    <source>
        <dbReference type="EMBL" id="WEK39853.1"/>
    </source>
</evidence>
<name>A0AAJ5X2I2_9CAUL</name>
<dbReference type="Gene3D" id="3.90.550.10">
    <property type="entry name" value="Spore Coat Polysaccharide Biosynthesis Protein SpsA, Chain A"/>
    <property type="match status" value="1"/>
</dbReference>
<organism evidence="5 6">
    <name type="scientific">Candidatus Brevundimonas colombiensis</name>
    <dbReference type="NCBI Taxonomy" id="3121376"/>
    <lineage>
        <taxon>Bacteria</taxon>
        <taxon>Pseudomonadati</taxon>
        <taxon>Pseudomonadota</taxon>
        <taxon>Alphaproteobacteria</taxon>
        <taxon>Caulobacterales</taxon>
        <taxon>Caulobacteraceae</taxon>
        <taxon>Brevundimonas</taxon>
    </lineage>
</organism>
<dbReference type="AlphaFoldDB" id="A0AAJ5X2I2"/>
<evidence type="ECO:0000256" key="1">
    <source>
        <dbReference type="ARBA" id="ARBA00006739"/>
    </source>
</evidence>
<dbReference type="Proteomes" id="UP001213664">
    <property type="component" value="Chromosome"/>
</dbReference>
<sequence length="305" mass="32924">MRSPVVFAVVVTWNRRALLEQCLAHLFAQTRPCDGLIVVDNASDDGAAEMLADAWAGRATVVRMATNTGGAGGFNAGIRAAMQAGAERLWLMDDDVLAAPDALEALLAAETSLVREGAAPAFLCSSVRSPEGHLTNTPEIDRRENVLGYPAWGERLERGLIPVRQATFVSLLVGRAAVVRHGLPLAPMFIWGDDTEYTLRLSRDGPGHLVAASRVIHVRAAPGRLSIETEPDAKRERLHRYLTRNIILAKRRHEGAGSALRYAASRLRIAGGLALKGRWRKAGVLVAGVLDGARFDPEVEFCTGL</sequence>
<evidence type="ECO:0000256" key="2">
    <source>
        <dbReference type="ARBA" id="ARBA00022676"/>
    </source>
</evidence>